<dbReference type="AlphaFoldDB" id="A0A9X6SS64"/>
<accession>A0A9X6SS64</accession>
<comment type="caution">
    <text evidence="2">The sequence shown here is derived from an EMBL/GenBank/DDBJ whole genome shotgun (WGS) entry which is preliminary data.</text>
</comment>
<dbReference type="EMBL" id="NVMX01000249">
    <property type="protein sequence ID" value="PDZ94154.1"/>
    <property type="molecule type" value="Genomic_DNA"/>
</dbReference>
<feature type="compositionally biased region" description="Polar residues" evidence="1">
    <location>
        <begin position="449"/>
        <end position="461"/>
    </location>
</feature>
<dbReference type="Proteomes" id="UP000219922">
    <property type="component" value="Unassembled WGS sequence"/>
</dbReference>
<reference evidence="2 3" key="1">
    <citation type="submission" date="2017-09" db="EMBL/GenBank/DDBJ databases">
        <title>Large-scale bioinformatics analysis of Bacillus genomes uncovers conserved roles of natural products in bacterial physiology.</title>
        <authorList>
            <consortium name="Agbiome Team Llc"/>
            <person name="Bleich R.M."/>
            <person name="Grubbs K.J."/>
            <person name="Santa Maria K.C."/>
            <person name="Allen S.E."/>
            <person name="Farag S."/>
            <person name="Shank E.A."/>
            <person name="Bowers A."/>
        </authorList>
    </citation>
    <scope>NUCLEOTIDE SEQUENCE [LARGE SCALE GENOMIC DNA]</scope>
    <source>
        <strain evidence="2 3">AFS092789</strain>
    </source>
</reference>
<protein>
    <submittedName>
        <fullName evidence="2">Uncharacterized protein</fullName>
    </submittedName>
</protein>
<evidence type="ECO:0000313" key="3">
    <source>
        <dbReference type="Proteomes" id="UP000219922"/>
    </source>
</evidence>
<sequence>MQFASRFENIPNNVNKEAYTNLSFFNFAFTTRNWTGEKYIEREQIDGFISELTEHDKIISPQFQSENFVPFYFFLDVSVFNSREAEGNLKLLDFLEELDDFHETEMATVELEKRRNKYLSKLRYYMGKAENLGYLYRWSFLNASHSLASEVKDMVEREIEVLKAAFHKNFDLNKLSDEQFNKFGEEGDRLAALYSKKEEEVISKLMKYSYSEPSLFLFNAYFVAKWIEHYKNSCNMFKSYFVITQYWTKNKILTDIYQGQNFYDSCMVFQEMMGDYLGIISQDLHWYTTNLCILDKLDVADVHEEVLKSIAKWATRKIYKNKKYPLPKKKWVTDVTWDFLINIGIKQITFIREKEIEGPNGKETIVYAKANIGEKTYIIYPIIDPSNWENLSRSQKALMTYTLCLYHDITVENAFSFEQEEDASKLLANPFVNNPEKLVFEGIKAKSKVNQANNHNKTSASRSKHQPHKEHWVTFHFRKLTSDNESSEQAQEKAAKYDIEIPGGFTFIDAHMRGGSGEGDKQAPKVSALDIFSKTVSK</sequence>
<feature type="region of interest" description="Disordered" evidence="1">
    <location>
        <begin position="449"/>
        <end position="468"/>
    </location>
</feature>
<evidence type="ECO:0000313" key="2">
    <source>
        <dbReference type="EMBL" id="PDZ94154.1"/>
    </source>
</evidence>
<name>A0A9X6SS64_BACCE</name>
<evidence type="ECO:0000256" key="1">
    <source>
        <dbReference type="SAM" id="MobiDB-lite"/>
    </source>
</evidence>
<organism evidence="2 3">
    <name type="scientific">Bacillus cereus</name>
    <dbReference type="NCBI Taxonomy" id="1396"/>
    <lineage>
        <taxon>Bacteria</taxon>
        <taxon>Bacillati</taxon>
        <taxon>Bacillota</taxon>
        <taxon>Bacilli</taxon>
        <taxon>Bacillales</taxon>
        <taxon>Bacillaceae</taxon>
        <taxon>Bacillus</taxon>
        <taxon>Bacillus cereus group</taxon>
    </lineage>
</organism>
<proteinExistence type="predicted"/>
<gene>
    <name evidence="2" type="ORF">CON36_35300</name>
</gene>
<dbReference type="RefSeq" id="WP_098007255.1">
    <property type="nucleotide sequence ID" value="NZ_NVMX01000249.1"/>
</dbReference>